<accession>A0A673K6M8</accession>
<sequence length="79" mass="9564">MKNLHQRETALQNLQAQMRDFEMSVEPLQDWLNETEEAVQESSSRLHDLTAKKQELHRLQVQYIGLFFMYYTLFLILIY</sequence>
<keyword evidence="1" id="KW-0812">Transmembrane</keyword>
<dbReference type="AlphaFoldDB" id="A0A673K6M8"/>
<proteinExistence type="predicted"/>
<keyword evidence="1" id="KW-1133">Transmembrane helix</keyword>
<evidence type="ECO:0000313" key="2">
    <source>
        <dbReference type="Ensembl" id="ENSSRHP00000060043.1"/>
    </source>
</evidence>
<organism evidence="2 3">
    <name type="scientific">Sinocyclocheilus rhinocerous</name>
    <dbReference type="NCBI Taxonomy" id="307959"/>
    <lineage>
        <taxon>Eukaryota</taxon>
        <taxon>Metazoa</taxon>
        <taxon>Chordata</taxon>
        <taxon>Craniata</taxon>
        <taxon>Vertebrata</taxon>
        <taxon>Euteleostomi</taxon>
        <taxon>Actinopterygii</taxon>
        <taxon>Neopterygii</taxon>
        <taxon>Teleostei</taxon>
        <taxon>Ostariophysi</taxon>
        <taxon>Cypriniformes</taxon>
        <taxon>Cyprinidae</taxon>
        <taxon>Cyprininae</taxon>
        <taxon>Sinocyclocheilus</taxon>
    </lineage>
</organism>
<name>A0A673K6M8_9TELE</name>
<evidence type="ECO:0000313" key="3">
    <source>
        <dbReference type="Proteomes" id="UP000472270"/>
    </source>
</evidence>
<dbReference type="Ensembl" id="ENSSRHT00000061714.1">
    <property type="protein sequence ID" value="ENSSRHP00000060043.1"/>
    <property type="gene ID" value="ENSSRHG00000030070.1"/>
</dbReference>
<feature type="transmembrane region" description="Helical" evidence="1">
    <location>
        <begin position="61"/>
        <end position="78"/>
    </location>
</feature>
<reference evidence="2" key="1">
    <citation type="submission" date="2025-08" db="UniProtKB">
        <authorList>
            <consortium name="Ensembl"/>
        </authorList>
    </citation>
    <scope>IDENTIFICATION</scope>
</reference>
<dbReference type="SUPFAM" id="SSF46966">
    <property type="entry name" value="Spectrin repeat"/>
    <property type="match status" value="1"/>
</dbReference>
<keyword evidence="3" id="KW-1185">Reference proteome</keyword>
<keyword evidence="1" id="KW-0472">Membrane</keyword>
<protein>
    <submittedName>
        <fullName evidence="2">Uncharacterized protein</fullName>
    </submittedName>
</protein>
<evidence type="ECO:0000256" key="1">
    <source>
        <dbReference type="SAM" id="Phobius"/>
    </source>
</evidence>
<dbReference type="Proteomes" id="UP000472270">
    <property type="component" value="Unassembled WGS sequence"/>
</dbReference>
<reference evidence="2" key="2">
    <citation type="submission" date="2025-09" db="UniProtKB">
        <authorList>
            <consortium name="Ensembl"/>
        </authorList>
    </citation>
    <scope>IDENTIFICATION</scope>
</reference>